<dbReference type="Gene3D" id="2.40.50.140">
    <property type="entry name" value="Nucleic acid-binding proteins"/>
    <property type="match status" value="1"/>
</dbReference>
<gene>
    <name evidence="3" type="ORF">S01H4_42196</name>
</gene>
<dbReference type="SUPFAM" id="SSF55729">
    <property type="entry name" value="Acyl-CoA N-acyltransferases (Nat)"/>
    <property type="match status" value="1"/>
</dbReference>
<dbReference type="GO" id="GO:0003676">
    <property type="term" value="F:nucleic acid binding"/>
    <property type="evidence" value="ECO:0007669"/>
    <property type="project" value="InterPro"/>
</dbReference>
<protein>
    <recommendedName>
        <fullName evidence="2">N-acetyltransferase domain-containing protein</fullName>
    </recommendedName>
</protein>
<dbReference type="InterPro" id="IPR016181">
    <property type="entry name" value="Acyl_CoA_acyltransferase"/>
</dbReference>
<dbReference type="Pfam" id="PF00583">
    <property type="entry name" value="Acetyltransf_1"/>
    <property type="match status" value="1"/>
</dbReference>
<evidence type="ECO:0000259" key="2">
    <source>
        <dbReference type="PROSITE" id="PS51186"/>
    </source>
</evidence>
<dbReference type="InterPro" id="IPR000182">
    <property type="entry name" value="GNAT_dom"/>
</dbReference>
<proteinExistence type="predicted"/>
<dbReference type="SUPFAM" id="SSF50249">
    <property type="entry name" value="Nucleic acid-binding proteins"/>
    <property type="match status" value="1"/>
</dbReference>
<dbReference type="AlphaFoldDB" id="X1DH76"/>
<reference evidence="3" key="1">
    <citation type="journal article" date="2014" name="Front. Microbiol.">
        <title>High frequency of phylogenetically diverse reductive dehalogenase-homologous genes in deep subseafloor sedimentary metagenomes.</title>
        <authorList>
            <person name="Kawai M."/>
            <person name="Futagami T."/>
            <person name="Toyoda A."/>
            <person name="Takaki Y."/>
            <person name="Nishi S."/>
            <person name="Hori S."/>
            <person name="Arai W."/>
            <person name="Tsubouchi T."/>
            <person name="Morono Y."/>
            <person name="Uchiyama I."/>
            <person name="Ito T."/>
            <person name="Fujiyama A."/>
            <person name="Inagaki F."/>
            <person name="Takami H."/>
        </authorList>
    </citation>
    <scope>NUCLEOTIDE SEQUENCE</scope>
    <source>
        <strain evidence="3">Expedition CK06-06</strain>
    </source>
</reference>
<accession>X1DH76</accession>
<comment type="caution">
    <text evidence="3">The sequence shown here is derived from an EMBL/GenBank/DDBJ whole genome shotgun (WGS) entry which is preliminary data.</text>
</comment>
<dbReference type="InterPro" id="IPR012340">
    <property type="entry name" value="NA-bd_OB-fold"/>
</dbReference>
<feature type="region of interest" description="Disordered" evidence="1">
    <location>
        <begin position="1"/>
        <end position="21"/>
    </location>
</feature>
<dbReference type="GO" id="GO:0016747">
    <property type="term" value="F:acyltransferase activity, transferring groups other than amino-acyl groups"/>
    <property type="evidence" value="ECO:0007669"/>
    <property type="project" value="InterPro"/>
</dbReference>
<dbReference type="PROSITE" id="PS51186">
    <property type="entry name" value="GNAT"/>
    <property type="match status" value="1"/>
</dbReference>
<feature type="domain" description="N-acetyltransferase" evidence="2">
    <location>
        <begin position="1"/>
        <end position="134"/>
    </location>
</feature>
<name>X1DH76_9ZZZZ</name>
<dbReference type="Pfam" id="PF01336">
    <property type="entry name" value="tRNA_anti-codon"/>
    <property type="match status" value="1"/>
</dbReference>
<dbReference type="Gene3D" id="3.40.630.30">
    <property type="match status" value="1"/>
</dbReference>
<sequence length="236" mass="27159">FHTDSEVFGFEQPGGPPGYDSPEYQNWAMRTLTYYKILYDEKIVGGIIIDSGKVDHHILERIFMDPRYHNKGFATKAMILSINEYPDVVWTLGTPEWNVRTRHFYEKLGFNQVGWDDGDVELGWRGIWYQRTTDKIKSSVQNVIDLNDGMTVVIVEGEIIRIDPSTKVKSKKDGKELTVANAILRDKSGEITLVLWNTQILQVKPGEKIRIEFGYVNSYRDNLQLNIGFGKIIKLL</sequence>
<dbReference type="CDD" id="cd04491">
    <property type="entry name" value="SoSSB_OBF"/>
    <property type="match status" value="1"/>
</dbReference>
<organism evidence="3">
    <name type="scientific">marine sediment metagenome</name>
    <dbReference type="NCBI Taxonomy" id="412755"/>
    <lineage>
        <taxon>unclassified sequences</taxon>
        <taxon>metagenomes</taxon>
        <taxon>ecological metagenomes</taxon>
    </lineage>
</organism>
<feature type="non-terminal residue" evidence="3">
    <location>
        <position position="1"/>
    </location>
</feature>
<evidence type="ECO:0000256" key="1">
    <source>
        <dbReference type="SAM" id="MobiDB-lite"/>
    </source>
</evidence>
<dbReference type="EMBL" id="BART01023153">
    <property type="protein sequence ID" value="GAH04384.1"/>
    <property type="molecule type" value="Genomic_DNA"/>
</dbReference>
<dbReference type="InterPro" id="IPR004365">
    <property type="entry name" value="NA-bd_OB_tRNA"/>
</dbReference>
<evidence type="ECO:0000313" key="3">
    <source>
        <dbReference type="EMBL" id="GAH04384.1"/>
    </source>
</evidence>